<organism evidence="1 2">
    <name type="scientific">Paraglomus brasilianum</name>
    <dbReference type="NCBI Taxonomy" id="144538"/>
    <lineage>
        <taxon>Eukaryota</taxon>
        <taxon>Fungi</taxon>
        <taxon>Fungi incertae sedis</taxon>
        <taxon>Mucoromycota</taxon>
        <taxon>Glomeromycotina</taxon>
        <taxon>Glomeromycetes</taxon>
        <taxon>Paraglomerales</taxon>
        <taxon>Paraglomeraceae</taxon>
        <taxon>Paraglomus</taxon>
    </lineage>
</organism>
<sequence length="163" mass="18368">MNHPIFLSPSPKVTILLMGTYKSNESISEKRGVCIIWRRITHSHTYYGGVELRELNYRLSGNTNLTFKIQQFISTKPSAVVAIAVATTTYVAGRSRMKYSKSFYPFTYKISHSLHHREWSQGDLVSDTAASIWFRTPRPAFSLNAQHSAPALARCSLPSITLS</sequence>
<dbReference type="EMBL" id="CAJVPI010001044">
    <property type="protein sequence ID" value="CAG8591123.1"/>
    <property type="molecule type" value="Genomic_DNA"/>
</dbReference>
<dbReference type="Proteomes" id="UP000789739">
    <property type="component" value="Unassembled WGS sequence"/>
</dbReference>
<proteinExistence type="predicted"/>
<protein>
    <submittedName>
        <fullName evidence="1">4337_t:CDS:1</fullName>
    </submittedName>
</protein>
<accession>A0A9N9C9I4</accession>
<evidence type="ECO:0000313" key="1">
    <source>
        <dbReference type="EMBL" id="CAG8591123.1"/>
    </source>
</evidence>
<dbReference type="AlphaFoldDB" id="A0A9N9C9I4"/>
<name>A0A9N9C9I4_9GLOM</name>
<evidence type="ECO:0000313" key="2">
    <source>
        <dbReference type="Proteomes" id="UP000789739"/>
    </source>
</evidence>
<keyword evidence="2" id="KW-1185">Reference proteome</keyword>
<gene>
    <name evidence="1" type="ORF">PBRASI_LOCUS7129</name>
</gene>
<reference evidence="1" key="1">
    <citation type="submission" date="2021-06" db="EMBL/GenBank/DDBJ databases">
        <authorList>
            <person name="Kallberg Y."/>
            <person name="Tangrot J."/>
            <person name="Rosling A."/>
        </authorList>
    </citation>
    <scope>NUCLEOTIDE SEQUENCE</scope>
    <source>
        <strain evidence="1">BR232B</strain>
    </source>
</reference>
<comment type="caution">
    <text evidence="1">The sequence shown here is derived from an EMBL/GenBank/DDBJ whole genome shotgun (WGS) entry which is preliminary data.</text>
</comment>